<reference evidence="1" key="2">
    <citation type="submission" date="2011-02" db="EMBL/GenBank/DDBJ databases">
        <authorList>
            <person name="Liu H.-P."/>
            <person name="Chen R.-Y."/>
            <person name="Zhang Q.-X."/>
            <person name="Peng H."/>
            <person name="Wang K.-J."/>
        </authorList>
    </citation>
    <scope>NUCLEOTIDE SEQUENCE</scope>
</reference>
<accession>G0ZJ89</accession>
<reference evidence="1" key="1">
    <citation type="journal article" date="2011" name="Dev. Comp. Immunol.">
        <title>Differential gene expression profile from haematopoietic tissue stem cells of red claw crayfish, Cherax quadricarinatus, in response to WSSV infection.</title>
        <authorList>
            <person name="Liu H.P."/>
            <person name="Chen R.Y."/>
            <person name="Zhang Q.X."/>
            <person name="Peng H."/>
            <person name="Wang K.J."/>
        </authorList>
    </citation>
    <scope>NUCLEOTIDE SEQUENCE</scope>
</reference>
<organism evidence="1">
    <name type="scientific">Cherax quadricarinatus</name>
    <name type="common">Australian red claw crayfish</name>
    <dbReference type="NCBI Taxonomy" id="27406"/>
    <lineage>
        <taxon>Eukaryota</taxon>
        <taxon>Metazoa</taxon>
        <taxon>Ecdysozoa</taxon>
        <taxon>Arthropoda</taxon>
        <taxon>Crustacea</taxon>
        <taxon>Multicrustacea</taxon>
        <taxon>Malacostraca</taxon>
        <taxon>Eumalacostraca</taxon>
        <taxon>Eucarida</taxon>
        <taxon>Decapoda</taxon>
        <taxon>Pleocyemata</taxon>
        <taxon>Astacidea</taxon>
        <taxon>Parastacoidea</taxon>
        <taxon>Parastacidae</taxon>
        <taxon>Cherax</taxon>
    </lineage>
</organism>
<evidence type="ECO:0000313" key="1">
    <source>
        <dbReference type="EMBL" id="AEL23086.1"/>
    </source>
</evidence>
<feature type="non-terminal residue" evidence="1">
    <location>
        <position position="1"/>
    </location>
</feature>
<sequence length="79" mass="8659">TASPYRLGGRQQRFQHLQLDDLGDTGNTGQERTIAAATTLLQSDTCGEEHSIGLRGQVQCNSLQLRLTVSHARQLLGIR</sequence>
<dbReference type="EMBL" id="JF284540">
    <property type="protein sequence ID" value="AEL23086.1"/>
    <property type="molecule type" value="mRNA"/>
</dbReference>
<protein>
    <submittedName>
        <fullName evidence="1">Vascular endothelial growth factor A</fullName>
    </submittedName>
</protein>
<name>G0ZJ89_CHEQU</name>
<proteinExistence type="evidence at transcript level"/>
<dbReference type="AlphaFoldDB" id="G0ZJ89"/>